<keyword evidence="2" id="KW-0812">Transmembrane</keyword>
<name>A0A2A2WNZ2_9ACTN</name>
<keyword evidence="2" id="KW-0472">Membrane</keyword>
<organism evidence="3 4">
    <name type="scientific">Dietzia natronolimnaea</name>
    <dbReference type="NCBI Taxonomy" id="161920"/>
    <lineage>
        <taxon>Bacteria</taxon>
        <taxon>Bacillati</taxon>
        <taxon>Actinomycetota</taxon>
        <taxon>Actinomycetes</taxon>
        <taxon>Mycobacteriales</taxon>
        <taxon>Dietziaceae</taxon>
        <taxon>Dietzia</taxon>
    </lineage>
</organism>
<feature type="region of interest" description="Disordered" evidence="1">
    <location>
        <begin position="80"/>
        <end position="101"/>
    </location>
</feature>
<feature type="transmembrane region" description="Helical" evidence="2">
    <location>
        <begin position="114"/>
        <end position="135"/>
    </location>
</feature>
<keyword evidence="4" id="KW-1185">Reference proteome</keyword>
<accession>A0A2A2WNZ2</accession>
<keyword evidence="2" id="KW-1133">Transmembrane helix</keyword>
<comment type="caution">
    <text evidence="3">The sequence shown here is derived from an EMBL/GenBank/DDBJ whole genome shotgun (WGS) entry which is preliminary data.</text>
</comment>
<dbReference type="Proteomes" id="UP000218810">
    <property type="component" value="Unassembled WGS sequence"/>
</dbReference>
<evidence type="ECO:0000313" key="3">
    <source>
        <dbReference type="EMBL" id="PAY22912.1"/>
    </source>
</evidence>
<dbReference type="OrthoDB" id="5242431at2"/>
<protein>
    <recommendedName>
        <fullName evidence="5">Anti-sigma factor</fullName>
    </recommendedName>
</protein>
<dbReference type="AlphaFoldDB" id="A0A2A2WNZ2"/>
<reference evidence="4" key="1">
    <citation type="submission" date="2017-09" db="EMBL/GenBank/DDBJ databases">
        <authorList>
            <person name="Zhang Y."/>
            <person name="Huang X."/>
            <person name="Liu J."/>
            <person name="Lu L."/>
            <person name="Peng K."/>
        </authorList>
    </citation>
    <scope>NUCLEOTIDE SEQUENCE [LARGE SCALE GENOMIC DNA]</scope>
    <source>
        <strain evidence="4">S-XJ-1</strain>
    </source>
</reference>
<gene>
    <name evidence="3" type="ORF">CEY15_11335</name>
</gene>
<evidence type="ECO:0000256" key="1">
    <source>
        <dbReference type="SAM" id="MobiDB-lite"/>
    </source>
</evidence>
<evidence type="ECO:0008006" key="5">
    <source>
        <dbReference type="Google" id="ProtNLM"/>
    </source>
</evidence>
<evidence type="ECO:0000313" key="4">
    <source>
        <dbReference type="Proteomes" id="UP000218810"/>
    </source>
</evidence>
<evidence type="ECO:0000256" key="2">
    <source>
        <dbReference type="SAM" id="Phobius"/>
    </source>
</evidence>
<proteinExistence type="predicted"/>
<dbReference type="EMBL" id="NTGA01000019">
    <property type="protein sequence ID" value="PAY22912.1"/>
    <property type="molecule type" value="Genomic_DNA"/>
</dbReference>
<sequence>MTPGDDRRAELLGAALGGDLSDAEQRELELLRQADPHLDAELAALGSLASTLAQTRHTGRSDAPPADLGARVSAMVEAAAAETGSDRGPIGGGTPAGRDDELAARRRARGGRVYLGRAAAAVVLVAAGAIGALAAQQWTQAPPDGPPGTLGAVEPIAFTGQPEQSEITAHVVAHTWGTETLLEIDGLREGESFDVTLVDLEGNTISSGSFIGTAVTVECAVNAAILREEVAQIRITSVDGSVAAAAELPRVG</sequence>
<dbReference type="RefSeq" id="WP_095718539.1">
    <property type="nucleotide sequence ID" value="NZ_NTGA01000019.1"/>
</dbReference>